<comment type="caution">
    <text evidence="1">The sequence shown here is derived from an EMBL/GenBank/DDBJ whole genome shotgun (WGS) entry which is preliminary data.</text>
</comment>
<evidence type="ECO:0000313" key="1">
    <source>
        <dbReference type="EMBL" id="MQO09148.1"/>
    </source>
</evidence>
<protein>
    <submittedName>
        <fullName evidence="1">Uncharacterized protein</fullName>
    </submittedName>
</protein>
<dbReference type="Proteomes" id="UP000405805">
    <property type="component" value="Unassembled WGS sequence"/>
</dbReference>
<reference evidence="2" key="1">
    <citation type="submission" date="2019-09" db="EMBL/GenBank/DDBJ databases">
        <title>Distinct polysaccharide growth profiles of human intestinal Prevotella copri isolates.</title>
        <authorList>
            <person name="Fehlner-Peach H."/>
            <person name="Magnabosco C."/>
            <person name="Raghavan V."/>
            <person name="Scher J.U."/>
            <person name="Tett A."/>
            <person name="Cox L.M."/>
            <person name="Gottsegen C."/>
            <person name="Watters A."/>
            <person name="Wiltshire- Gordon J.D."/>
            <person name="Segata N."/>
            <person name="Bonneau R."/>
            <person name="Littman D.R."/>
        </authorList>
    </citation>
    <scope>NUCLEOTIDE SEQUENCE [LARGE SCALE GENOMIC DNA]</scope>
    <source>
        <strain evidence="2">iA624</strain>
    </source>
</reference>
<dbReference type="EMBL" id="VZBP01000064">
    <property type="protein sequence ID" value="MQO09148.1"/>
    <property type="molecule type" value="Genomic_DNA"/>
</dbReference>
<gene>
    <name evidence="1" type="ORF">F7D57_05295</name>
</gene>
<dbReference type="RefSeq" id="WP_153096646.1">
    <property type="nucleotide sequence ID" value="NZ_VZBP01000064.1"/>
</dbReference>
<organism evidence="1 2">
    <name type="scientific">Segatella copri</name>
    <dbReference type="NCBI Taxonomy" id="165179"/>
    <lineage>
        <taxon>Bacteria</taxon>
        <taxon>Pseudomonadati</taxon>
        <taxon>Bacteroidota</taxon>
        <taxon>Bacteroidia</taxon>
        <taxon>Bacteroidales</taxon>
        <taxon>Prevotellaceae</taxon>
        <taxon>Segatella</taxon>
    </lineage>
</organism>
<evidence type="ECO:0000313" key="2">
    <source>
        <dbReference type="Proteomes" id="UP000405805"/>
    </source>
</evidence>
<name>A0AA90VDI7_9BACT</name>
<dbReference type="AlphaFoldDB" id="A0AA90VDI7"/>
<proteinExistence type="predicted"/>
<sequence length="479" mass="55415">MMKFNISNGVHYSKYCGVKHSALRNKGVFDGTIDNDSLLHIDPMLLKNSSIPEFNNAYNDYINYFKRFVTLSKFLKSPSEQDCHFRKMVEYFTFSEIPNTGLGFSEKGKSGSGISGKLSKQLALSAYTIISEGHTDLEIFSLLHLFEDNIGADRISDMIISILRKNFLSYTQRVCSELSINSFAYEFDNETYKVPFYNNKPIYFIPESFLTELKVAKDWSEIDDVCDYNKKIRRKVCKAIQGIWEDMSKMNKKQFKDLIISNKTAYNTVLDYAKNIEPKGYDFIQDNCNEYFDLKIEELVASHPLNIHCVSQNCYTPEQVYSITKEICTQFKHLVEDNRMYKMLLKDNGKSKRESVWQLYLYSIAQTYLRAGHINISIDRESDSGAGELDFKFSQGQQCQTIVEVKLSDNPDLLHGYKTQLPQYVKAENADHALFIVIIVENINKKQFYELLNIHKKQEKGQTEILFIDARPQKSASNL</sequence>
<accession>A0AA90VDI7</accession>